<evidence type="ECO:0000313" key="3">
    <source>
        <dbReference type="Proteomes" id="UP000235388"/>
    </source>
</evidence>
<reference evidence="2 3" key="1">
    <citation type="submission" date="2017-11" db="EMBL/GenBank/DDBJ databases">
        <title>De novo assembly and phasing of dikaryotic genomes from two isolates of Puccinia coronata f. sp. avenae, the causal agent of oat crown rust.</title>
        <authorList>
            <person name="Miller M.E."/>
            <person name="Zhang Y."/>
            <person name="Omidvar V."/>
            <person name="Sperschneider J."/>
            <person name="Schwessinger B."/>
            <person name="Raley C."/>
            <person name="Palmer J.M."/>
            <person name="Garnica D."/>
            <person name="Upadhyaya N."/>
            <person name="Rathjen J."/>
            <person name="Taylor J.M."/>
            <person name="Park R.F."/>
            <person name="Dodds P.N."/>
            <person name="Hirsch C.D."/>
            <person name="Kianian S.F."/>
            <person name="Figueroa M."/>
        </authorList>
    </citation>
    <scope>NUCLEOTIDE SEQUENCE [LARGE SCALE GENOMIC DNA]</scope>
    <source>
        <strain evidence="2">12NC29</strain>
    </source>
</reference>
<dbReference type="EMBL" id="PGCJ01000972">
    <property type="protein sequence ID" value="PLW12758.1"/>
    <property type="molecule type" value="Genomic_DNA"/>
</dbReference>
<sequence length="119" mass="13335">MQDSGGGDDDDRIAPNWRLDFKINIFISSILFLFFSFKPIVILLCVSSKISRPNLHSSQIWLSVSSSSLGFCELITVVVIQSFQGSLNQKIKVASLEIKTIPMLTTKLEPTSYQKSEYS</sequence>
<gene>
    <name evidence="2" type="ORF">PCANC_17714</name>
</gene>
<keyword evidence="3" id="KW-1185">Reference proteome</keyword>
<dbReference type="AlphaFoldDB" id="A0A2N5SHP3"/>
<keyword evidence="1" id="KW-1133">Transmembrane helix</keyword>
<protein>
    <submittedName>
        <fullName evidence="2">Uncharacterized protein</fullName>
    </submittedName>
</protein>
<accession>A0A2N5SHP3</accession>
<feature type="transmembrane region" description="Helical" evidence="1">
    <location>
        <begin position="25"/>
        <end position="48"/>
    </location>
</feature>
<comment type="caution">
    <text evidence="2">The sequence shown here is derived from an EMBL/GenBank/DDBJ whole genome shotgun (WGS) entry which is preliminary data.</text>
</comment>
<name>A0A2N5SHP3_9BASI</name>
<organism evidence="2 3">
    <name type="scientific">Puccinia coronata f. sp. avenae</name>
    <dbReference type="NCBI Taxonomy" id="200324"/>
    <lineage>
        <taxon>Eukaryota</taxon>
        <taxon>Fungi</taxon>
        <taxon>Dikarya</taxon>
        <taxon>Basidiomycota</taxon>
        <taxon>Pucciniomycotina</taxon>
        <taxon>Pucciniomycetes</taxon>
        <taxon>Pucciniales</taxon>
        <taxon>Pucciniaceae</taxon>
        <taxon>Puccinia</taxon>
    </lineage>
</organism>
<evidence type="ECO:0000313" key="2">
    <source>
        <dbReference type="EMBL" id="PLW12758.1"/>
    </source>
</evidence>
<dbReference type="Proteomes" id="UP000235388">
    <property type="component" value="Unassembled WGS sequence"/>
</dbReference>
<keyword evidence="1" id="KW-0472">Membrane</keyword>
<feature type="transmembrane region" description="Helical" evidence="1">
    <location>
        <begin position="60"/>
        <end position="83"/>
    </location>
</feature>
<keyword evidence="1" id="KW-0812">Transmembrane</keyword>
<evidence type="ECO:0000256" key="1">
    <source>
        <dbReference type="SAM" id="Phobius"/>
    </source>
</evidence>
<proteinExistence type="predicted"/>